<organism evidence="2 3">
    <name type="scientific">Butyrivibrio proteoclasticus</name>
    <dbReference type="NCBI Taxonomy" id="43305"/>
    <lineage>
        <taxon>Bacteria</taxon>
        <taxon>Bacillati</taxon>
        <taxon>Bacillota</taxon>
        <taxon>Clostridia</taxon>
        <taxon>Lachnospirales</taxon>
        <taxon>Lachnospiraceae</taxon>
        <taxon>Butyrivibrio</taxon>
    </lineage>
</organism>
<dbReference type="GO" id="GO:0016740">
    <property type="term" value="F:transferase activity"/>
    <property type="evidence" value="ECO:0007669"/>
    <property type="project" value="UniProtKB-KW"/>
</dbReference>
<proteinExistence type="predicted"/>
<dbReference type="Proteomes" id="UP000182624">
    <property type="component" value="Unassembled WGS sequence"/>
</dbReference>
<dbReference type="SUPFAM" id="SSF81301">
    <property type="entry name" value="Nucleotidyltransferase"/>
    <property type="match status" value="1"/>
</dbReference>
<dbReference type="InterPro" id="IPR043519">
    <property type="entry name" value="NT_sf"/>
</dbReference>
<dbReference type="RefSeq" id="WP_074889414.1">
    <property type="nucleotide sequence ID" value="NZ_FOXO01000020.1"/>
</dbReference>
<dbReference type="CDD" id="cd05403">
    <property type="entry name" value="NT_KNTase_like"/>
    <property type="match status" value="1"/>
</dbReference>
<reference evidence="3" key="1">
    <citation type="submission" date="2016-10" db="EMBL/GenBank/DDBJ databases">
        <authorList>
            <person name="Varghese N."/>
            <person name="Submissions S."/>
        </authorList>
    </citation>
    <scope>NUCLEOTIDE SEQUENCE [LARGE SCALE GENOMIC DNA]</scope>
    <source>
        <strain evidence="3">P18</strain>
    </source>
</reference>
<dbReference type="Gene3D" id="3.30.460.10">
    <property type="entry name" value="Beta Polymerase, domain 2"/>
    <property type="match status" value="1"/>
</dbReference>
<name>A0A1I5W013_9FIRM</name>
<gene>
    <name evidence="2" type="ORF">SAMN04487928_1206</name>
</gene>
<evidence type="ECO:0000313" key="2">
    <source>
        <dbReference type="EMBL" id="SFQ13114.1"/>
    </source>
</evidence>
<evidence type="ECO:0000313" key="3">
    <source>
        <dbReference type="Proteomes" id="UP000182624"/>
    </source>
</evidence>
<feature type="domain" description="Polymerase beta nucleotidyltransferase" evidence="1">
    <location>
        <begin position="27"/>
        <end position="128"/>
    </location>
</feature>
<keyword evidence="3" id="KW-1185">Reference proteome</keyword>
<dbReference type="Pfam" id="PF18765">
    <property type="entry name" value="Polbeta"/>
    <property type="match status" value="1"/>
</dbReference>
<evidence type="ECO:0000259" key="1">
    <source>
        <dbReference type="Pfam" id="PF18765"/>
    </source>
</evidence>
<dbReference type="AlphaFoldDB" id="A0A1I5W013"/>
<dbReference type="OrthoDB" id="2002591at2"/>
<keyword evidence="2" id="KW-0808">Transferase</keyword>
<sequence length="130" mass="15136">MCKLIKVNTNYDSSVMVADYKAEIIRHIISTAKKCPDIDAIMLFGSVLEERCKEKSDIDIVIISKKTVNALSDRKSFNEFMKDLYLLDFTQEYDFLYFKSIDEIYQKKEKAPICKELAEKGQIIYKRQAA</sequence>
<accession>A0A1I5W013</accession>
<dbReference type="InterPro" id="IPR041633">
    <property type="entry name" value="Polbeta"/>
</dbReference>
<protein>
    <submittedName>
        <fullName evidence="2">Nucleotidyltransferase domain-containing protein</fullName>
    </submittedName>
</protein>
<dbReference type="EMBL" id="FOXO01000020">
    <property type="protein sequence ID" value="SFQ13114.1"/>
    <property type="molecule type" value="Genomic_DNA"/>
</dbReference>